<dbReference type="PANTHER" id="PTHR43574">
    <property type="entry name" value="EPIMERASE-RELATED"/>
    <property type="match status" value="1"/>
</dbReference>
<organism evidence="5 6">
    <name type="scientific">Rhododendron griersonianum</name>
    <dbReference type="NCBI Taxonomy" id="479676"/>
    <lineage>
        <taxon>Eukaryota</taxon>
        <taxon>Viridiplantae</taxon>
        <taxon>Streptophyta</taxon>
        <taxon>Embryophyta</taxon>
        <taxon>Tracheophyta</taxon>
        <taxon>Spermatophyta</taxon>
        <taxon>Magnoliopsida</taxon>
        <taxon>eudicotyledons</taxon>
        <taxon>Gunneridae</taxon>
        <taxon>Pentapetalae</taxon>
        <taxon>asterids</taxon>
        <taxon>Ericales</taxon>
        <taxon>Ericaceae</taxon>
        <taxon>Ericoideae</taxon>
        <taxon>Rhodoreae</taxon>
        <taxon>Rhododendron</taxon>
    </lineage>
</organism>
<dbReference type="EMBL" id="JACTNZ010000002">
    <property type="protein sequence ID" value="KAG5559968.1"/>
    <property type="molecule type" value="Genomic_DNA"/>
</dbReference>
<reference evidence="5" key="1">
    <citation type="submission" date="2020-08" db="EMBL/GenBank/DDBJ databases">
        <title>Plant Genome Project.</title>
        <authorList>
            <person name="Zhang R.-G."/>
        </authorList>
    </citation>
    <scope>NUCLEOTIDE SEQUENCE</scope>
    <source>
        <strain evidence="5">WSP0</strain>
        <tissue evidence="5">Leaf</tissue>
    </source>
</reference>
<protein>
    <recommendedName>
        <fullName evidence="7">NAD(P)-binding Rossmann-fold superfamily protein</fullName>
    </recommendedName>
</protein>
<dbReference type="Proteomes" id="UP000823749">
    <property type="component" value="Chromosome 2"/>
</dbReference>
<evidence type="ECO:0000313" key="6">
    <source>
        <dbReference type="Proteomes" id="UP000823749"/>
    </source>
</evidence>
<accession>A0AAV6L6H4</accession>
<sequence length="339" mass="36172">MGTTAITFTPTATATPGKLSRSTAAHGCSNSLNSPILFRNPNFKTKRSSSKSLVLSTPLHAKSSSVIGAANEAVDASSPGSIGANDLLIVGPGVLGKLVAEKWREDHPGCQIFGQTMTTDHHNELAKIGINPSLKGSKATQEFPYVVFCAPTSRSLDYPGDIREAASSWSGEGSFLFTSSSAPFDCDDNGPCDEDFPVVPIGRRPRTDVLLKAEKVVLESDGCVLRLAGLYISFYEIYMSNIFMSTHEVMDLVNKSGKFSQKFECFTVSNTKAVDMIGLARALNPTWKAQLAQLTSWPLTVSLEFVPLQGAESGFGPCPDAWKSVPAAPGIGAVNLSTW</sequence>
<comment type="similarity">
    <text evidence="1">Belongs to the NAD(P)-dependent epimerase/dehydratase family.</text>
</comment>
<feature type="compositionally biased region" description="Low complexity" evidence="4">
    <location>
        <begin position="1"/>
        <end position="15"/>
    </location>
</feature>
<proteinExistence type="inferred from homology"/>
<evidence type="ECO:0000256" key="2">
    <source>
        <dbReference type="ARBA" id="ARBA00023027"/>
    </source>
</evidence>
<evidence type="ECO:0000313" key="5">
    <source>
        <dbReference type="EMBL" id="KAG5559968.1"/>
    </source>
</evidence>
<keyword evidence="6" id="KW-1185">Reference proteome</keyword>
<evidence type="ECO:0000256" key="3">
    <source>
        <dbReference type="ARBA" id="ARBA00023235"/>
    </source>
</evidence>
<dbReference type="Gene3D" id="3.40.50.720">
    <property type="entry name" value="NAD(P)-binding Rossmann-like Domain"/>
    <property type="match status" value="1"/>
</dbReference>
<dbReference type="AlphaFoldDB" id="A0AAV6L6H4"/>
<keyword evidence="2" id="KW-0520">NAD</keyword>
<dbReference type="GO" id="GO:0016853">
    <property type="term" value="F:isomerase activity"/>
    <property type="evidence" value="ECO:0007669"/>
    <property type="project" value="UniProtKB-KW"/>
</dbReference>
<name>A0AAV6L6H4_9ERIC</name>
<evidence type="ECO:0008006" key="7">
    <source>
        <dbReference type="Google" id="ProtNLM"/>
    </source>
</evidence>
<keyword evidence="3" id="KW-0413">Isomerase</keyword>
<gene>
    <name evidence="5" type="ORF">RHGRI_003308</name>
</gene>
<evidence type="ECO:0000256" key="4">
    <source>
        <dbReference type="SAM" id="MobiDB-lite"/>
    </source>
</evidence>
<comment type="caution">
    <text evidence="5">The sequence shown here is derived from an EMBL/GenBank/DDBJ whole genome shotgun (WGS) entry which is preliminary data.</text>
</comment>
<feature type="region of interest" description="Disordered" evidence="4">
    <location>
        <begin position="1"/>
        <end position="25"/>
    </location>
</feature>
<evidence type="ECO:0000256" key="1">
    <source>
        <dbReference type="ARBA" id="ARBA00007637"/>
    </source>
</evidence>